<sequence>MKKAFTMVELIFVIVIIGILASVAIPRLSATRDDALIAKNSEYIMGIMNEISTYSTANGESKDDLSKMSSLLELLKSKNRVIIDTATKSAKVKIGEDIACITIDIDSSSTTDLLKTIFSVTTTDRICHKVQEFIKEKDYPLVLRGRLIKY</sequence>
<protein>
    <submittedName>
        <fullName evidence="1">Type II secretion envelope pseudopilin protein (PulG,guides folded protein to PulD in outer membrane)</fullName>
    </submittedName>
</protein>
<gene>
    <name evidence="1" type="ORF">MNB_SV-14-1221</name>
</gene>
<dbReference type="EMBL" id="FPHN01000016">
    <property type="protein sequence ID" value="SFV52916.1"/>
    <property type="molecule type" value="Genomic_DNA"/>
</dbReference>
<proteinExistence type="predicted"/>
<dbReference type="Gene3D" id="3.30.700.10">
    <property type="entry name" value="Glycoprotein, Type 4 Pilin"/>
    <property type="match status" value="1"/>
</dbReference>
<dbReference type="NCBIfam" id="TIGR02532">
    <property type="entry name" value="IV_pilin_GFxxxE"/>
    <property type="match status" value="1"/>
</dbReference>
<dbReference type="AlphaFoldDB" id="A0A1W1BHB4"/>
<accession>A0A1W1BHB4</accession>
<dbReference type="InterPro" id="IPR045584">
    <property type="entry name" value="Pilin-like"/>
</dbReference>
<dbReference type="SUPFAM" id="SSF54523">
    <property type="entry name" value="Pili subunits"/>
    <property type="match status" value="1"/>
</dbReference>
<reference evidence="1" key="1">
    <citation type="submission" date="2016-10" db="EMBL/GenBank/DDBJ databases">
        <authorList>
            <person name="de Groot N.N."/>
        </authorList>
    </citation>
    <scope>NUCLEOTIDE SEQUENCE</scope>
</reference>
<organism evidence="1">
    <name type="scientific">hydrothermal vent metagenome</name>
    <dbReference type="NCBI Taxonomy" id="652676"/>
    <lineage>
        <taxon>unclassified sequences</taxon>
        <taxon>metagenomes</taxon>
        <taxon>ecological metagenomes</taxon>
    </lineage>
</organism>
<dbReference type="Pfam" id="PF07963">
    <property type="entry name" value="N_methyl"/>
    <property type="match status" value="1"/>
</dbReference>
<evidence type="ECO:0000313" key="1">
    <source>
        <dbReference type="EMBL" id="SFV52916.1"/>
    </source>
</evidence>
<name>A0A1W1BHB4_9ZZZZ</name>
<dbReference type="InterPro" id="IPR012902">
    <property type="entry name" value="N_methyl_site"/>
</dbReference>